<evidence type="ECO:0000313" key="5">
    <source>
        <dbReference type="EMBL" id="MBM7588494.1"/>
    </source>
</evidence>
<evidence type="ECO:0000313" key="6">
    <source>
        <dbReference type="Proteomes" id="UP000717624"/>
    </source>
</evidence>
<comment type="caution">
    <text evidence="5">The sequence shown here is derived from an EMBL/GenBank/DDBJ whole genome shotgun (WGS) entry which is preliminary data.</text>
</comment>
<dbReference type="EMBL" id="JAFBEB010000001">
    <property type="protein sequence ID" value="MBM7588494.1"/>
    <property type="molecule type" value="Genomic_DNA"/>
</dbReference>
<dbReference type="InterPro" id="IPR050768">
    <property type="entry name" value="UPF0353/GerABKA_families"/>
</dbReference>
<proteinExistence type="inferred from homology"/>
<organism evidence="5 6">
    <name type="scientific">Brevibacillus fulvus</name>
    <dbReference type="NCBI Taxonomy" id="1125967"/>
    <lineage>
        <taxon>Bacteria</taxon>
        <taxon>Bacillati</taxon>
        <taxon>Bacillota</taxon>
        <taxon>Bacilli</taxon>
        <taxon>Bacillales</taxon>
        <taxon>Paenibacillaceae</taxon>
        <taxon>Brevibacillus</taxon>
    </lineage>
</organism>
<dbReference type="PIRSF" id="PIRSF005690">
    <property type="entry name" value="GerBA"/>
    <property type="match status" value="1"/>
</dbReference>
<feature type="region of interest" description="Disordered" evidence="3">
    <location>
        <begin position="513"/>
        <end position="532"/>
    </location>
</feature>
<feature type="transmembrane region" description="Helical" evidence="4">
    <location>
        <begin position="384"/>
        <end position="403"/>
    </location>
</feature>
<feature type="transmembrane region" description="Helical" evidence="4">
    <location>
        <begin position="439"/>
        <end position="468"/>
    </location>
</feature>
<feature type="transmembrane region" description="Helical" evidence="4">
    <location>
        <begin position="409"/>
        <end position="427"/>
    </location>
</feature>
<evidence type="ECO:0000256" key="3">
    <source>
        <dbReference type="SAM" id="MobiDB-lite"/>
    </source>
</evidence>
<dbReference type="Proteomes" id="UP000717624">
    <property type="component" value="Unassembled WGS sequence"/>
</dbReference>
<evidence type="ECO:0000256" key="4">
    <source>
        <dbReference type="SAM" id="Phobius"/>
    </source>
</evidence>
<feature type="transmembrane region" description="Helical" evidence="4">
    <location>
        <begin position="317"/>
        <end position="339"/>
    </location>
</feature>
<keyword evidence="2 4" id="KW-0472">Membrane</keyword>
<dbReference type="PANTHER" id="PTHR22550:SF5">
    <property type="entry name" value="LEUCINE ZIPPER PROTEIN 4"/>
    <property type="match status" value="1"/>
</dbReference>
<gene>
    <name evidence="5" type="ORF">JOD01_000080</name>
</gene>
<accession>A0A938XWX9</accession>
<protein>
    <submittedName>
        <fullName evidence="5">Spore germination protein KA</fullName>
    </submittedName>
</protein>
<dbReference type="PANTHER" id="PTHR22550">
    <property type="entry name" value="SPORE GERMINATION PROTEIN"/>
    <property type="match status" value="1"/>
</dbReference>
<evidence type="ECO:0000256" key="1">
    <source>
        <dbReference type="ARBA" id="ARBA00005278"/>
    </source>
</evidence>
<dbReference type="Pfam" id="PF03323">
    <property type="entry name" value="GerA"/>
    <property type="match status" value="1"/>
</dbReference>
<evidence type="ECO:0000256" key="2">
    <source>
        <dbReference type="ARBA" id="ARBA00023136"/>
    </source>
</evidence>
<keyword evidence="4" id="KW-0812">Transmembrane</keyword>
<keyword evidence="6" id="KW-1185">Reference proteome</keyword>
<dbReference type="AlphaFoldDB" id="A0A938XWX9"/>
<dbReference type="RefSeq" id="WP_239565101.1">
    <property type="nucleotide sequence ID" value="NZ_BAABIN010000009.1"/>
</dbReference>
<dbReference type="GO" id="GO:0016020">
    <property type="term" value="C:membrane"/>
    <property type="evidence" value="ECO:0007669"/>
    <property type="project" value="InterPro"/>
</dbReference>
<name>A0A938XWX9_9BACL</name>
<reference evidence="5" key="1">
    <citation type="submission" date="2021-01" db="EMBL/GenBank/DDBJ databases">
        <title>Genomic Encyclopedia of Type Strains, Phase IV (KMG-IV): sequencing the most valuable type-strain genomes for metagenomic binning, comparative biology and taxonomic classification.</title>
        <authorList>
            <person name="Goeker M."/>
        </authorList>
    </citation>
    <scope>NUCLEOTIDE SEQUENCE</scope>
    <source>
        <strain evidence="5">DSM 25523</strain>
    </source>
</reference>
<dbReference type="InterPro" id="IPR004995">
    <property type="entry name" value="Spore_Ger"/>
</dbReference>
<keyword evidence="4" id="KW-1133">Transmembrane helix</keyword>
<sequence>MNIFRNWFNQKQKYQPTPATTSSALLPKPEVSDLLSKGLPEIEQELRRIFGNTLDFYLDHLSVGKQPGLIVYLESMVNPKLISQEVVNKLTQAGQNYELTSVDKLKQFRREQLGGLMAKVIMDESEMVRDLLLGYVLIIIANVEAALVIRATTEEGRSITEPSTQTTIRGPKEGFVESLDTNITLIRKILHNPQLRFERYIVGKDTQTALAVCFINGIADGQVVEEVRRRIKDIQVSGVFDSGNIEEFITDKTITPFPTVYNTERPDSVAANLVEGKIAIITDGTPFVLLVPVTLPDFFQTTEDYAQPFLMASFIRVIRYVAFLISLVLPSLYLAVITYHIELIPTALLVNLMAQREGVPMPAAVEVLAMELTFEILREAGIRMPRAVGQTISIVGALVIGQAAVEAGIVSNTMVIVVALTAISNFVSPVYSFSVSSRLLRFVLILFASFLGLYGVLLGLVTMVAHLASLRSFGVPYLSPVAPLSIGAQKDVFIRLPIFTLKTRSPFSKVKRLIKQRNSQSPSPPEGDDLLS</sequence>
<comment type="similarity">
    <text evidence="1">Belongs to the GerABKA family.</text>
</comment>
<dbReference type="GO" id="GO:0009847">
    <property type="term" value="P:spore germination"/>
    <property type="evidence" value="ECO:0007669"/>
    <property type="project" value="InterPro"/>
</dbReference>